<reference evidence="3" key="1">
    <citation type="journal article" date="2020" name="Stud. Mycol.">
        <title>101 Dothideomycetes genomes: a test case for predicting lifestyles and emergence of pathogens.</title>
        <authorList>
            <person name="Haridas S."/>
            <person name="Albert R."/>
            <person name="Binder M."/>
            <person name="Bloem J."/>
            <person name="Labutti K."/>
            <person name="Salamov A."/>
            <person name="Andreopoulos B."/>
            <person name="Baker S."/>
            <person name="Barry K."/>
            <person name="Bills G."/>
            <person name="Bluhm B."/>
            <person name="Cannon C."/>
            <person name="Castanera R."/>
            <person name="Culley D."/>
            <person name="Daum C."/>
            <person name="Ezra D."/>
            <person name="Gonzalez J."/>
            <person name="Henrissat B."/>
            <person name="Kuo A."/>
            <person name="Liang C."/>
            <person name="Lipzen A."/>
            <person name="Lutzoni F."/>
            <person name="Magnuson J."/>
            <person name="Mondo S."/>
            <person name="Nolan M."/>
            <person name="Ohm R."/>
            <person name="Pangilinan J."/>
            <person name="Park H.-J."/>
            <person name="Ramirez L."/>
            <person name="Alfaro M."/>
            <person name="Sun H."/>
            <person name="Tritt A."/>
            <person name="Yoshinaga Y."/>
            <person name="Zwiers L.-H."/>
            <person name="Turgeon B."/>
            <person name="Goodwin S."/>
            <person name="Spatafora J."/>
            <person name="Crous P."/>
            <person name="Grigoriev I."/>
        </authorList>
    </citation>
    <scope>NUCLEOTIDE SEQUENCE</scope>
    <source>
        <strain evidence="3">CBS 207.26</strain>
    </source>
</reference>
<evidence type="ECO:0000259" key="2">
    <source>
        <dbReference type="Pfam" id="PF18142"/>
    </source>
</evidence>
<dbReference type="Pfam" id="PF18142">
    <property type="entry name" value="SLATT_fungal"/>
    <property type="match status" value="1"/>
</dbReference>
<keyword evidence="1" id="KW-0472">Membrane</keyword>
<dbReference type="NCBIfam" id="NF033635">
    <property type="entry name" value="SLATT_fungal"/>
    <property type="match status" value="1"/>
</dbReference>
<dbReference type="AlphaFoldDB" id="A0A6A6DS56"/>
<dbReference type="InterPro" id="IPR041622">
    <property type="entry name" value="SLATT_fungi"/>
</dbReference>
<keyword evidence="1" id="KW-0812">Transmembrane</keyword>
<feature type="domain" description="SMODS and SLOG-associating 2TM effector" evidence="2">
    <location>
        <begin position="90"/>
        <end position="209"/>
    </location>
</feature>
<keyword evidence="4" id="KW-1185">Reference proteome</keyword>
<evidence type="ECO:0000313" key="3">
    <source>
        <dbReference type="EMBL" id="KAF2181068.1"/>
    </source>
</evidence>
<protein>
    <recommendedName>
        <fullName evidence="2">SMODS and SLOG-associating 2TM effector domain-containing protein</fullName>
    </recommendedName>
</protein>
<gene>
    <name evidence="3" type="ORF">K469DRAFT_713941</name>
</gene>
<accession>A0A6A6DS56</accession>
<dbReference type="OrthoDB" id="4472872at2759"/>
<feature type="transmembrane region" description="Helical" evidence="1">
    <location>
        <begin position="135"/>
        <end position="153"/>
    </location>
</feature>
<dbReference type="PANTHER" id="PTHR38793">
    <property type="entry name" value="SLATT_FUNGAL DOMAIN-CONTAINING PROTEIN-RELATED"/>
    <property type="match status" value="1"/>
</dbReference>
<name>A0A6A6DS56_9PEZI</name>
<organism evidence="3 4">
    <name type="scientific">Zopfia rhizophila CBS 207.26</name>
    <dbReference type="NCBI Taxonomy" id="1314779"/>
    <lineage>
        <taxon>Eukaryota</taxon>
        <taxon>Fungi</taxon>
        <taxon>Dikarya</taxon>
        <taxon>Ascomycota</taxon>
        <taxon>Pezizomycotina</taxon>
        <taxon>Dothideomycetes</taxon>
        <taxon>Dothideomycetes incertae sedis</taxon>
        <taxon>Zopfiaceae</taxon>
        <taxon>Zopfia</taxon>
    </lineage>
</organism>
<proteinExistence type="predicted"/>
<evidence type="ECO:0000313" key="4">
    <source>
        <dbReference type="Proteomes" id="UP000800200"/>
    </source>
</evidence>
<dbReference type="EMBL" id="ML994654">
    <property type="protein sequence ID" value="KAF2181068.1"/>
    <property type="molecule type" value="Genomic_DNA"/>
</dbReference>
<dbReference type="PANTHER" id="PTHR38793:SF3">
    <property type="entry name" value="SMODS AND SLOG-ASSOCIATING 2TM EFFECTOR DOMAIN-CONTAINING PROTEIN"/>
    <property type="match status" value="1"/>
</dbReference>
<feature type="transmembrane region" description="Helical" evidence="1">
    <location>
        <begin position="104"/>
        <end position="129"/>
    </location>
</feature>
<dbReference type="Proteomes" id="UP000800200">
    <property type="component" value="Unassembled WGS sequence"/>
</dbReference>
<sequence>MDFLPAAFRPGRDRVASVEDGLSGTTFLQPPSGRRPTIVPPEDQLGTFRHMVGIHSTRSLGSSLPEKSQGLHNNLHFDGRTAPNLGIYNRVVHREQIAKRAYKFASIGINSCLGIQIIVAAALTAMGAANSGHTAITAFGAINTVIAGLLTYLKGSGLPNRLRFYENEWKKVREYIEQRERDFSRPDCTLDVHEIVKVVESMYEEVKADVQTNTPDNYISVGDMRNRSAFTNPVPRLSSTASHVPRLSSMLPSSLGQYGDKIKELETKYGDRIHDFVDDLAHKHDHMRKLEKGLERDLETGKSRVMEEGRDIEKEIEGRRSRIVDFGRDVEMEAEAYRSNATRAAKDLEKDMQMHGQRTKDITREGMEAQERNLEDTTRDFEAFGQKLSHNAEWPPHHRT</sequence>
<keyword evidence="1" id="KW-1133">Transmembrane helix</keyword>
<evidence type="ECO:0000256" key="1">
    <source>
        <dbReference type="SAM" id="Phobius"/>
    </source>
</evidence>